<evidence type="ECO:0000259" key="3">
    <source>
        <dbReference type="PROSITE" id="PS51192"/>
    </source>
</evidence>
<sequence>MTERSRFERPQFVDNRSGNTLATAINGYLEEIDDRLADDPNLDVVTGYFNPRGYFSVSEGLEHVDQVRLLIGAQPEYEGTERWRQPGEPLDEEYDQKRINDALQRLDENLEQDRNLLGFSREIDENLQDLVEFLNSDRVEIRRHEDSFVHGKAYLFSDHEGVIAGSSNFTGAGLNSNLELNLGTYDPHVTGKVQDWFEDLWSESEPFDLAGLYEERFEPYDPYLVYLRVLYERYGEELEEEREEEGGIGLTTFQEDGVRRANRFLDEHGGVIVADEVGLGKTYIAGELLHQYVHENRQRALVVAPAYLRDGMWNRKPSEWGIQFETISYAELRNDSQLGGDANNLDLKVDEYQLVVIDEAHAFRNPGTQQADALRRLLRGDPPKDVVMLTATPVNNSLWDLYYELDYFIKNDAAFAHEGIRSLRERFKQAQAEDPSDLSPDMLFDVLDETTVRRTRRFIKNHYENATMPDGEGGSVRISFPDQHPRRVDYEFSETFGDEYFGDVARGLAAGDHEEAELTLARYRPSYYLEGEENASELSLVGLLRTGLLKRFESSSHAFANTLNRMVAQNRAALQLMDEGYFPDSDAIDEWMETDSDEAWEEMLEEAEGGRVPLAAAEADPDQLRADLEHDIEILERWHDGARAVSRDQDEKLHALRDTLHDVVELAREDAEAGEVDDENVEAAFRQNRKVLLFSYYEDTVDWILDYLEDTVAEDDELSCYEGRIAGVSGEDSKRGITREEAVYGFAPNISDAPPDATDEFDILVTTDVLGQGVNLQEARTVINYDLPWNPMRVVQRNGRIDRVNSPHSEIYPISFFPEDRLDELLELEHRVRRKLTQAARSIGVDSEVIPDMETLEQNFSDKLEDIGSIHDEESDVYEEGGKQAAAYSGEEYRQELRKGLQSREGQITSLPWAAGSGFEGQNPGYFFCARIGDEVFMRYVPREWETIETGDDDDDVLIQDTLTCLKRIECTEETERVLPDGMRERVYDAWEEARGDIFQQWQEQTDPLNVQPDIRKLFREVGQHLRDHWPDDMTQEKLQTTVSSVEAPWPRRYERELREIYEDESLAPVEKSRELVAKVEDLGLQPYEAPDPLPQLEEKEEVKLVCWMAVAPEQDSNDEEGRPSLVSQMAVDSFE</sequence>
<protein>
    <submittedName>
        <fullName evidence="5">SNF2 family DNA or RNA helicase</fullName>
    </submittedName>
</protein>
<evidence type="ECO:0000256" key="2">
    <source>
        <dbReference type="SAM" id="MobiDB-lite"/>
    </source>
</evidence>
<organism evidence="5 6">
    <name type="scientific">Halorubrum alkaliphilum</name>
    <dbReference type="NCBI Taxonomy" id="261290"/>
    <lineage>
        <taxon>Archaea</taxon>
        <taxon>Methanobacteriati</taxon>
        <taxon>Methanobacteriota</taxon>
        <taxon>Stenosarchaea group</taxon>
        <taxon>Halobacteria</taxon>
        <taxon>Halobacteriales</taxon>
        <taxon>Haloferacaceae</taxon>
        <taxon>Halorubrum</taxon>
    </lineage>
</organism>
<reference evidence="5" key="1">
    <citation type="submission" date="2021-03" db="EMBL/GenBank/DDBJ databases">
        <title>Genomic Encyclopedia of Type Strains, Phase IV (KMG-IV): sequencing the most valuable type-strain genomes for metagenomic binning, comparative biology and taxonomic classification.</title>
        <authorList>
            <person name="Goeker M."/>
        </authorList>
    </citation>
    <scope>NUCLEOTIDE SEQUENCE</scope>
    <source>
        <strain evidence="5">DSM 23564</strain>
    </source>
</reference>
<dbReference type="PROSITE" id="PS51194">
    <property type="entry name" value="HELICASE_CTER"/>
    <property type="match status" value="1"/>
</dbReference>
<dbReference type="PROSITE" id="PS51192">
    <property type="entry name" value="HELICASE_ATP_BIND_1"/>
    <property type="match status" value="1"/>
</dbReference>
<dbReference type="Pfam" id="PF13091">
    <property type="entry name" value="PLDc_2"/>
    <property type="match status" value="1"/>
</dbReference>
<proteinExistence type="predicted"/>
<dbReference type="RefSeq" id="WP_209485250.1">
    <property type="nucleotide sequence ID" value="NZ_JAGGKQ010000012.1"/>
</dbReference>
<dbReference type="PANTHER" id="PTHR45766:SF6">
    <property type="entry name" value="SWI_SNF-RELATED MATRIX-ASSOCIATED ACTIN-DEPENDENT REGULATOR OF CHROMATIN SUBFAMILY A-LIKE PROTEIN 1"/>
    <property type="match status" value="1"/>
</dbReference>
<dbReference type="GO" id="GO:0031297">
    <property type="term" value="P:replication fork processing"/>
    <property type="evidence" value="ECO:0007669"/>
    <property type="project" value="TreeGrafter"/>
</dbReference>
<evidence type="ECO:0000313" key="6">
    <source>
        <dbReference type="Proteomes" id="UP000823588"/>
    </source>
</evidence>
<keyword evidence="6" id="KW-1185">Reference proteome</keyword>
<dbReference type="SUPFAM" id="SSF52540">
    <property type="entry name" value="P-loop containing nucleoside triphosphate hydrolases"/>
    <property type="match status" value="1"/>
</dbReference>
<dbReference type="GO" id="GO:0016787">
    <property type="term" value="F:hydrolase activity"/>
    <property type="evidence" value="ECO:0007669"/>
    <property type="project" value="UniProtKB-KW"/>
</dbReference>
<keyword evidence="1" id="KW-0378">Hydrolase</keyword>
<dbReference type="GO" id="GO:0140097">
    <property type="term" value="F:catalytic activity, acting on DNA"/>
    <property type="evidence" value="ECO:0007669"/>
    <property type="project" value="UniProtKB-ARBA"/>
</dbReference>
<name>A0A8T4GGD5_9EURY</name>
<dbReference type="GO" id="GO:0004386">
    <property type="term" value="F:helicase activity"/>
    <property type="evidence" value="ECO:0007669"/>
    <property type="project" value="UniProtKB-KW"/>
</dbReference>
<dbReference type="OrthoDB" id="6396at2157"/>
<dbReference type="InterPro" id="IPR014001">
    <property type="entry name" value="Helicase_ATP-bd"/>
</dbReference>
<dbReference type="EMBL" id="JAGGKQ010000012">
    <property type="protein sequence ID" value="MBP1922777.1"/>
    <property type="molecule type" value="Genomic_DNA"/>
</dbReference>
<dbReference type="SUPFAM" id="SSF56024">
    <property type="entry name" value="Phospholipase D/nuclease"/>
    <property type="match status" value="1"/>
</dbReference>
<dbReference type="Gene3D" id="3.40.50.300">
    <property type="entry name" value="P-loop containing nucleotide triphosphate hydrolases"/>
    <property type="match status" value="1"/>
</dbReference>
<gene>
    <name evidence="5" type="ORF">J2751_001793</name>
</gene>
<dbReference type="InterPro" id="IPR038718">
    <property type="entry name" value="SNF2-like_sf"/>
</dbReference>
<dbReference type="InterPro" id="IPR049730">
    <property type="entry name" value="SNF2/RAD54-like_C"/>
</dbReference>
<evidence type="ECO:0000259" key="4">
    <source>
        <dbReference type="PROSITE" id="PS51194"/>
    </source>
</evidence>
<dbReference type="Gene3D" id="3.30.870.10">
    <property type="entry name" value="Endonuclease Chain A"/>
    <property type="match status" value="1"/>
</dbReference>
<evidence type="ECO:0000256" key="1">
    <source>
        <dbReference type="ARBA" id="ARBA00022801"/>
    </source>
</evidence>
<dbReference type="AlphaFoldDB" id="A0A8T4GGD5"/>
<evidence type="ECO:0000313" key="5">
    <source>
        <dbReference type="EMBL" id="MBP1922777.1"/>
    </source>
</evidence>
<dbReference type="Pfam" id="PF00271">
    <property type="entry name" value="Helicase_C"/>
    <property type="match status" value="1"/>
</dbReference>
<feature type="domain" description="Helicase C-terminal" evidence="4">
    <location>
        <begin position="680"/>
        <end position="857"/>
    </location>
</feature>
<dbReference type="GO" id="GO:0006281">
    <property type="term" value="P:DNA repair"/>
    <property type="evidence" value="ECO:0007669"/>
    <property type="project" value="TreeGrafter"/>
</dbReference>
<keyword evidence="5" id="KW-0547">Nucleotide-binding</keyword>
<dbReference type="Proteomes" id="UP000823588">
    <property type="component" value="Unassembled WGS sequence"/>
</dbReference>
<dbReference type="SMART" id="SM00490">
    <property type="entry name" value="HELICc"/>
    <property type="match status" value="1"/>
</dbReference>
<dbReference type="CDD" id="cd09178">
    <property type="entry name" value="PLDc_N_Snf2_like"/>
    <property type="match status" value="1"/>
</dbReference>
<dbReference type="InterPro" id="IPR025202">
    <property type="entry name" value="PLD-like_dom"/>
</dbReference>
<keyword evidence="5" id="KW-0347">Helicase</keyword>
<feature type="domain" description="Helicase ATP-binding" evidence="3">
    <location>
        <begin position="262"/>
        <end position="411"/>
    </location>
</feature>
<dbReference type="InterPro" id="IPR027417">
    <property type="entry name" value="P-loop_NTPase"/>
</dbReference>
<dbReference type="PANTHER" id="PTHR45766">
    <property type="entry name" value="DNA ANNEALING HELICASE AND ENDONUCLEASE ZRANB3 FAMILY MEMBER"/>
    <property type="match status" value="1"/>
</dbReference>
<dbReference type="SMART" id="SM00487">
    <property type="entry name" value="DEXDc"/>
    <property type="match status" value="1"/>
</dbReference>
<dbReference type="CDD" id="cd18793">
    <property type="entry name" value="SF2_C_SNF"/>
    <property type="match status" value="1"/>
</dbReference>
<dbReference type="Gene3D" id="3.40.50.10810">
    <property type="entry name" value="Tandem AAA-ATPase domain"/>
    <property type="match status" value="1"/>
</dbReference>
<dbReference type="InterPro" id="IPR001650">
    <property type="entry name" value="Helicase_C-like"/>
</dbReference>
<keyword evidence="5" id="KW-0067">ATP-binding</keyword>
<accession>A0A8T4GGD5</accession>
<comment type="caution">
    <text evidence="5">The sequence shown here is derived from an EMBL/GenBank/DDBJ whole genome shotgun (WGS) entry which is preliminary data.</text>
</comment>
<feature type="region of interest" description="Disordered" evidence="2">
    <location>
        <begin position="1113"/>
        <end position="1136"/>
    </location>
</feature>